<evidence type="ECO:0000259" key="3">
    <source>
        <dbReference type="PROSITE" id="PS51186"/>
    </source>
</evidence>
<organism evidence="4 5">
    <name type="scientific">Paenibacillus timonensis</name>
    <dbReference type="NCBI Taxonomy" id="225915"/>
    <lineage>
        <taxon>Bacteria</taxon>
        <taxon>Bacillati</taxon>
        <taxon>Bacillota</taxon>
        <taxon>Bacilli</taxon>
        <taxon>Bacillales</taxon>
        <taxon>Paenibacillaceae</taxon>
        <taxon>Paenibacillus</taxon>
    </lineage>
</organism>
<keyword evidence="1" id="KW-0808">Transferase</keyword>
<dbReference type="PANTHER" id="PTHR43072:SF23">
    <property type="entry name" value="UPF0039 PROTEIN C11D3.02C"/>
    <property type="match status" value="1"/>
</dbReference>
<sequence length="165" mass="18471">MMLLTRLVSSEDWEAIKSIYEEAIMTGNATFEMNAPSKEQWYSSHDLECSIVCLDGDKIVGWAALSPVSSRCVYSGVGENSIYVKQDARGKGVGNILLGRLIEIAEDRGFWTIQTGIFPENSASLALHLKHGFRKVGRREKIGKMNGVWRDVLFMERRSEVVGIN</sequence>
<gene>
    <name evidence="4" type="ORF">ACFQ2Z_05460</name>
</gene>
<feature type="domain" description="N-acetyltransferase" evidence="3">
    <location>
        <begin position="3"/>
        <end position="156"/>
    </location>
</feature>
<dbReference type="Proteomes" id="UP001597211">
    <property type="component" value="Unassembled WGS sequence"/>
</dbReference>
<dbReference type="InterPro" id="IPR000182">
    <property type="entry name" value="GNAT_dom"/>
</dbReference>
<reference evidence="5" key="1">
    <citation type="journal article" date="2019" name="Int. J. Syst. Evol. Microbiol.">
        <title>The Global Catalogue of Microorganisms (GCM) 10K type strain sequencing project: providing services to taxonomists for standard genome sequencing and annotation.</title>
        <authorList>
            <consortium name="The Broad Institute Genomics Platform"/>
            <consortium name="The Broad Institute Genome Sequencing Center for Infectious Disease"/>
            <person name="Wu L."/>
            <person name="Ma J."/>
        </authorList>
    </citation>
    <scope>NUCLEOTIDE SEQUENCE [LARGE SCALE GENOMIC DNA]</scope>
    <source>
        <strain evidence="5">CCUG 48216</strain>
    </source>
</reference>
<evidence type="ECO:0000256" key="2">
    <source>
        <dbReference type="ARBA" id="ARBA00023315"/>
    </source>
</evidence>
<dbReference type="CDD" id="cd04301">
    <property type="entry name" value="NAT_SF"/>
    <property type="match status" value="1"/>
</dbReference>
<dbReference type="Gene3D" id="3.40.630.30">
    <property type="match status" value="1"/>
</dbReference>
<name>A0ABW3S8F8_9BACL</name>
<comment type="caution">
    <text evidence="4">The sequence shown here is derived from an EMBL/GenBank/DDBJ whole genome shotgun (WGS) entry which is preliminary data.</text>
</comment>
<evidence type="ECO:0000256" key="1">
    <source>
        <dbReference type="ARBA" id="ARBA00022679"/>
    </source>
</evidence>
<dbReference type="PANTHER" id="PTHR43072">
    <property type="entry name" value="N-ACETYLTRANSFERASE"/>
    <property type="match status" value="1"/>
</dbReference>
<dbReference type="PROSITE" id="PS51186">
    <property type="entry name" value="GNAT"/>
    <property type="match status" value="1"/>
</dbReference>
<proteinExistence type="predicted"/>
<protein>
    <submittedName>
        <fullName evidence="4">N-acetyltransferase family protein</fullName>
    </submittedName>
</protein>
<dbReference type="RefSeq" id="WP_371859502.1">
    <property type="nucleotide sequence ID" value="NZ_JAKSXN010000003.1"/>
</dbReference>
<evidence type="ECO:0000313" key="4">
    <source>
        <dbReference type="EMBL" id="MFD1180797.1"/>
    </source>
</evidence>
<evidence type="ECO:0000313" key="5">
    <source>
        <dbReference type="Proteomes" id="UP001597211"/>
    </source>
</evidence>
<dbReference type="InterPro" id="IPR016181">
    <property type="entry name" value="Acyl_CoA_acyltransferase"/>
</dbReference>
<dbReference type="SUPFAM" id="SSF55729">
    <property type="entry name" value="Acyl-CoA N-acyltransferases (Nat)"/>
    <property type="match status" value="1"/>
</dbReference>
<accession>A0ABW3S8F8</accession>
<keyword evidence="5" id="KW-1185">Reference proteome</keyword>
<dbReference type="Pfam" id="PF00583">
    <property type="entry name" value="Acetyltransf_1"/>
    <property type="match status" value="1"/>
</dbReference>
<dbReference type="EMBL" id="JBHTKZ010000006">
    <property type="protein sequence ID" value="MFD1180797.1"/>
    <property type="molecule type" value="Genomic_DNA"/>
</dbReference>
<keyword evidence="2" id="KW-0012">Acyltransferase</keyword>